<gene>
    <name evidence="1" type="ORF">MENTE1834_LOCUS38363</name>
</gene>
<dbReference type="Proteomes" id="UP001497535">
    <property type="component" value="Unassembled WGS sequence"/>
</dbReference>
<comment type="caution">
    <text evidence="1">The sequence shown here is derived from an EMBL/GenBank/DDBJ whole genome shotgun (WGS) entry which is preliminary data.</text>
</comment>
<proteinExistence type="predicted"/>
<accession>A0ACB1AGB2</accession>
<dbReference type="EMBL" id="CAVMJV010000083">
    <property type="protein sequence ID" value="CAK5090567.1"/>
    <property type="molecule type" value="Genomic_DNA"/>
</dbReference>
<sequence>MKFTSNSKIDEELLHQNSSAAATSSPSTNKFLFQHPPIDESFISPSKQQWKGYLSTPASNVNKNCLKTPSPAE</sequence>
<reference evidence="1" key="1">
    <citation type="submission" date="2023-11" db="EMBL/GenBank/DDBJ databases">
        <authorList>
            <person name="Poullet M."/>
        </authorList>
    </citation>
    <scope>NUCLEOTIDE SEQUENCE</scope>
    <source>
        <strain evidence="1">E1834</strain>
    </source>
</reference>
<name>A0ACB1AGB2_MELEN</name>
<evidence type="ECO:0000313" key="2">
    <source>
        <dbReference type="Proteomes" id="UP001497535"/>
    </source>
</evidence>
<protein>
    <submittedName>
        <fullName evidence="1">Uncharacterized protein</fullName>
    </submittedName>
</protein>
<organism evidence="1 2">
    <name type="scientific">Meloidogyne enterolobii</name>
    <name type="common">Root-knot nematode worm</name>
    <name type="synonym">Meloidogyne mayaguensis</name>
    <dbReference type="NCBI Taxonomy" id="390850"/>
    <lineage>
        <taxon>Eukaryota</taxon>
        <taxon>Metazoa</taxon>
        <taxon>Ecdysozoa</taxon>
        <taxon>Nematoda</taxon>
        <taxon>Chromadorea</taxon>
        <taxon>Rhabditida</taxon>
        <taxon>Tylenchina</taxon>
        <taxon>Tylenchomorpha</taxon>
        <taxon>Tylenchoidea</taxon>
        <taxon>Meloidogynidae</taxon>
        <taxon>Meloidogyninae</taxon>
        <taxon>Meloidogyne</taxon>
    </lineage>
</organism>
<keyword evidence="2" id="KW-1185">Reference proteome</keyword>
<evidence type="ECO:0000313" key="1">
    <source>
        <dbReference type="EMBL" id="CAK5090567.1"/>
    </source>
</evidence>